<name>A0A1Y3U177_9ACTN</name>
<dbReference type="RefSeq" id="WP_087186554.1">
    <property type="nucleotide sequence ID" value="NZ_NFHO01000007.1"/>
</dbReference>
<organism evidence="3 4">
    <name type="scientific">Enorma massiliensis</name>
    <dbReference type="NCBI Taxonomy" id="1472761"/>
    <lineage>
        <taxon>Bacteria</taxon>
        <taxon>Bacillati</taxon>
        <taxon>Actinomycetota</taxon>
        <taxon>Coriobacteriia</taxon>
        <taxon>Coriobacteriales</taxon>
        <taxon>Coriobacteriaceae</taxon>
        <taxon>Enorma</taxon>
    </lineage>
</organism>
<dbReference type="GO" id="GO:0016646">
    <property type="term" value="F:oxidoreductase activity, acting on the CH-NH group of donors, NAD or NADP as acceptor"/>
    <property type="evidence" value="ECO:0007669"/>
    <property type="project" value="UniProtKB-ARBA"/>
</dbReference>
<dbReference type="Gene3D" id="2.30.110.10">
    <property type="entry name" value="Electron Transport, Fmn-binding Protein, Chain A"/>
    <property type="match status" value="1"/>
</dbReference>
<dbReference type="Pfam" id="PF01613">
    <property type="entry name" value="Flavin_Reduct"/>
    <property type="match status" value="1"/>
</dbReference>
<dbReference type="STRING" id="1118060.GCA_000311845_00375"/>
<dbReference type="InterPro" id="IPR052174">
    <property type="entry name" value="Flavoredoxin"/>
</dbReference>
<sequence>MALQEIPISDLSINPFELIGTEWGLVTAGDATGFNTMTVSWGGMGVIWGKNVVTIYVRPQRYTKRFIDAAGRFTLSFYAPEHKRALGVLGTKSGRDGDKVAEVGFTPLFLDDTTAFEEARLVLSCRTLYADDIKPECFLDQSCDSTHYPEHDYHIMYIAEVEHVYRAE</sequence>
<accession>A0A1Y3U177</accession>
<feature type="domain" description="Flavin reductase like" evidence="2">
    <location>
        <begin position="21"/>
        <end position="165"/>
    </location>
</feature>
<protein>
    <submittedName>
        <fullName evidence="3">Flavin reductase</fullName>
    </submittedName>
</protein>
<comment type="similarity">
    <text evidence="1">Belongs to the flavoredoxin family.</text>
</comment>
<dbReference type="SUPFAM" id="SSF50475">
    <property type="entry name" value="FMN-binding split barrel"/>
    <property type="match status" value="1"/>
</dbReference>
<proteinExistence type="inferred from homology"/>
<comment type="caution">
    <text evidence="3">The sequence shown here is derived from an EMBL/GenBank/DDBJ whole genome shotgun (WGS) entry which is preliminary data.</text>
</comment>
<reference evidence="4" key="1">
    <citation type="submission" date="2017-04" db="EMBL/GenBank/DDBJ databases">
        <title>Function of individual gut microbiota members based on whole genome sequencing of pure cultures obtained from chicken caecum.</title>
        <authorList>
            <person name="Medvecky M."/>
            <person name="Cejkova D."/>
            <person name="Polansky O."/>
            <person name="Karasova D."/>
            <person name="Kubasova T."/>
            <person name="Cizek A."/>
            <person name="Rychlik I."/>
        </authorList>
    </citation>
    <scope>NUCLEOTIDE SEQUENCE [LARGE SCALE GENOMIC DNA]</scope>
    <source>
        <strain evidence="4">An70</strain>
    </source>
</reference>
<evidence type="ECO:0000313" key="3">
    <source>
        <dbReference type="EMBL" id="OUN42543.1"/>
    </source>
</evidence>
<evidence type="ECO:0000313" key="4">
    <source>
        <dbReference type="Proteomes" id="UP000196560"/>
    </source>
</evidence>
<dbReference type="PANTHER" id="PTHR43567:SF5">
    <property type="entry name" value="HYPOTHETICAL CYTOSOLIC PROTEIN"/>
    <property type="match status" value="1"/>
</dbReference>
<evidence type="ECO:0000259" key="2">
    <source>
        <dbReference type="Pfam" id="PF01613"/>
    </source>
</evidence>
<dbReference type="EMBL" id="NFHO01000007">
    <property type="protein sequence ID" value="OUN42543.1"/>
    <property type="molecule type" value="Genomic_DNA"/>
</dbReference>
<dbReference type="InterPro" id="IPR002563">
    <property type="entry name" value="Flavin_Rdtase-like_dom"/>
</dbReference>
<dbReference type="Proteomes" id="UP000196560">
    <property type="component" value="Unassembled WGS sequence"/>
</dbReference>
<dbReference type="InterPro" id="IPR012349">
    <property type="entry name" value="Split_barrel_FMN-bd"/>
</dbReference>
<dbReference type="eggNOG" id="COG1853">
    <property type="taxonomic scope" value="Bacteria"/>
</dbReference>
<evidence type="ECO:0000256" key="1">
    <source>
        <dbReference type="ARBA" id="ARBA00038054"/>
    </source>
</evidence>
<dbReference type="GO" id="GO:0010181">
    <property type="term" value="F:FMN binding"/>
    <property type="evidence" value="ECO:0007669"/>
    <property type="project" value="InterPro"/>
</dbReference>
<keyword evidence="4" id="KW-1185">Reference proteome</keyword>
<dbReference type="AlphaFoldDB" id="A0A1Y3U177"/>
<dbReference type="PANTHER" id="PTHR43567">
    <property type="entry name" value="FLAVOREDOXIN-RELATED-RELATED"/>
    <property type="match status" value="1"/>
</dbReference>
<gene>
    <name evidence="3" type="ORF">B5G21_06835</name>
</gene>